<sequence>MTYFVARVWTWVRRLELGLARSGMSKDGDRCWWLLPQRVLMLKPRRVVSRIRVSYCISPISVLIAFLEDDKRHEHLMH</sequence>
<keyword evidence="1" id="KW-0812">Transmembrane</keyword>
<gene>
    <name evidence="2" type="ORF">CC86DRAFT_71977</name>
</gene>
<organism evidence="2 3">
    <name type="scientific">Ophiobolus disseminans</name>
    <dbReference type="NCBI Taxonomy" id="1469910"/>
    <lineage>
        <taxon>Eukaryota</taxon>
        <taxon>Fungi</taxon>
        <taxon>Dikarya</taxon>
        <taxon>Ascomycota</taxon>
        <taxon>Pezizomycotina</taxon>
        <taxon>Dothideomycetes</taxon>
        <taxon>Pleosporomycetidae</taxon>
        <taxon>Pleosporales</taxon>
        <taxon>Pleosporineae</taxon>
        <taxon>Phaeosphaeriaceae</taxon>
        <taxon>Ophiobolus</taxon>
    </lineage>
</organism>
<accession>A0A6A6ZPN5</accession>
<keyword evidence="1" id="KW-1133">Transmembrane helix</keyword>
<dbReference type="EMBL" id="MU006233">
    <property type="protein sequence ID" value="KAF2822786.1"/>
    <property type="molecule type" value="Genomic_DNA"/>
</dbReference>
<evidence type="ECO:0000256" key="1">
    <source>
        <dbReference type="SAM" id="Phobius"/>
    </source>
</evidence>
<evidence type="ECO:0000313" key="2">
    <source>
        <dbReference type="EMBL" id="KAF2822786.1"/>
    </source>
</evidence>
<name>A0A6A6ZPN5_9PLEO</name>
<reference evidence="2" key="1">
    <citation type="journal article" date="2020" name="Stud. Mycol.">
        <title>101 Dothideomycetes genomes: a test case for predicting lifestyles and emergence of pathogens.</title>
        <authorList>
            <person name="Haridas S."/>
            <person name="Albert R."/>
            <person name="Binder M."/>
            <person name="Bloem J."/>
            <person name="Labutti K."/>
            <person name="Salamov A."/>
            <person name="Andreopoulos B."/>
            <person name="Baker S."/>
            <person name="Barry K."/>
            <person name="Bills G."/>
            <person name="Bluhm B."/>
            <person name="Cannon C."/>
            <person name="Castanera R."/>
            <person name="Culley D."/>
            <person name="Daum C."/>
            <person name="Ezra D."/>
            <person name="Gonzalez J."/>
            <person name="Henrissat B."/>
            <person name="Kuo A."/>
            <person name="Liang C."/>
            <person name="Lipzen A."/>
            <person name="Lutzoni F."/>
            <person name="Magnuson J."/>
            <person name="Mondo S."/>
            <person name="Nolan M."/>
            <person name="Ohm R."/>
            <person name="Pangilinan J."/>
            <person name="Park H.-J."/>
            <person name="Ramirez L."/>
            <person name="Alfaro M."/>
            <person name="Sun H."/>
            <person name="Tritt A."/>
            <person name="Yoshinaga Y."/>
            <person name="Zwiers L.-H."/>
            <person name="Turgeon B."/>
            <person name="Goodwin S."/>
            <person name="Spatafora J."/>
            <person name="Crous P."/>
            <person name="Grigoriev I."/>
        </authorList>
    </citation>
    <scope>NUCLEOTIDE SEQUENCE</scope>
    <source>
        <strain evidence="2">CBS 113818</strain>
    </source>
</reference>
<keyword evidence="3" id="KW-1185">Reference proteome</keyword>
<evidence type="ECO:0000313" key="3">
    <source>
        <dbReference type="Proteomes" id="UP000799424"/>
    </source>
</evidence>
<dbReference type="AlphaFoldDB" id="A0A6A6ZPN5"/>
<proteinExistence type="predicted"/>
<dbReference type="Proteomes" id="UP000799424">
    <property type="component" value="Unassembled WGS sequence"/>
</dbReference>
<protein>
    <submittedName>
        <fullName evidence="2">Uncharacterized protein</fullName>
    </submittedName>
</protein>
<keyword evidence="1" id="KW-0472">Membrane</keyword>
<feature type="transmembrane region" description="Helical" evidence="1">
    <location>
        <begin position="47"/>
        <end position="67"/>
    </location>
</feature>